<comment type="caution">
    <text evidence="1">The sequence shown here is derived from an EMBL/GenBank/DDBJ whole genome shotgun (WGS) entry which is preliminary data.</text>
</comment>
<sequence length="100" mass="11467">MSPWLMLPLLSGISHSSFGHCQSLSLLVTSWVLTRSSKLPMVLLSYQRAERQVPDEWFRLLVNAPICYLKSPVHLFDQQSEITSSKKSYFVSFRSLSHIP</sequence>
<reference evidence="1" key="1">
    <citation type="journal article" date="2020" name="Stud. Mycol.">
        <title>101 Dothideomycetes genomes: a test case for predicting lifestyles and emergence of pathogens.</title>
        <authorList>
            <person name="Haridas S."/>
            <person name="Albert R."/>
            <person name="Binder M."/>
            <person name="Bloem J."/>
            <person name="Labutti K."/>
            <person name="Salamov A."/>
            <person name="Andreopoulos B."/>
            <person name="Baker S."/>
            <person name="Barry K."/>
            <person name="Bills G."/>
            <person name="Bluhm B."/>
            <person name="Cannon C."/>
            <person name="Castanera R."/>
            <person name="Culley D."/>
            <person name="Daum C."/>
            <person name="Ezra D."/>
            <person name="Gonzalez J."/>
            <person name="Henrissat B."/>
            <person name="Kuo A."/>
            <person name="Liang C."/>
            <person name="Lipzen A."/>
            <person name="Lutzoni F."/>
            <person name="Magnuson J."/>
            <person name="Mondo S."/>
            <person name="Nolan M."/>
            <person name="Ohm R."/>
            <person name="Pangilinan J."/>
            <person name="Park H.-J."/>
            <person name="Ramirez L."/>
            <person name="Alfaro M."/>
            <person name="Sun H."/>
            <person name="Tritt A."/>
            <person name="Yoshinaga Y."/>
            <person name="Zwiers L.-H."/>
            <person name="Turgeon B."/>
            <person name="Goodwin S."/>
            <person name="Spatafora J."/>
            <person name="Crous P."/>
            <person name="Grigoriev I."/>
        </authorList>
    </citation>
    <scope>NUCLEOTIDE SEQUENCE</scope>
    <source>
        <strain evidence="1">ATCC 200398</strain>
    </source>
</reference>
<gene>
    <name evidence="1" type="ORF">BDR25DRAFT_36360</name>
</gene>
<name>A0ACB6QVF8_9PLEO</name>
<evidence type="ECO:0000313" key="2">
    <source>
        <dbReference type="Proteomes" id="UP000799755"/>
    </source>
</evidence>
<proteinExistence type="predicted"/>
<organism evidence="1 2">
    <name type="scientific">Lindgomyces ingoldianus</name>
    <dbReference type="NCBI Taxonomy" id="673940"/>
    <lineage>
        <taxon>Eukaryota</taxon>
        <taxon>Fungi</taxon>
        <taxon>Dikarya</taxon>
        <taxon>Ascomycota</taxon>
        <taxon>Pezizomycotina</taxon>
        <taxon>Dothideomycetes</taxon>
        <taxon>Pleosporomycetidae</taxon>
        <taxon>Pleosporales</taxon>
        <taxon>Lindgomycetaceae</taxon>
        <taxon>Lindgomyces</taxon>
    </lineage>
</organism>
<accession>A0ACB6QVF8</accession>
<dbReference type="EMBL" id="MU003509">
    <property type="protein sequence ID" value="KAF2470062.1"/>
    <property type="molecule type" value="Genomic_DNA"/>
</dbReference>
<dbReference type="Proteomes" id="UP000799755">
    <property type="component" value="Unassembled WGS sequence"/>
</dbReference>
<keyword evidence="2" id="KW-1185">Reference proteome</keyword>
<protein>
    <submittedName>
        <fullName evidence="1">Uncharacterized protein</fullName>
    </submittedName>
</protein>
<evidence type="ECO:0000313" key="1">
    <source>
        <dbReference type="EMBL" id="KAF2470062.1"/>
    </source>
</evidence>